<dbReference type="InterPro" id="IPR038900">
    <property type="entry name" value="TMC"/>
</dbReference>
<keyword evidence="3 6" id="KW-0812">Transmembrane</keyword>
<dbReference type="HOGENOM" id="CLU_013958_1_0_1"/>
<feature type="transmembrane region" description="Helical" evidence="6">
    <location>
        <begin position="470"/>
        <end position="491"/>
    </location>
</feature>
<feature type="non-terminal residue" evidence="8">
    <location>
        <position position="588"/>
    </location>
</feature>
<evidence type="ECO:0000256" key="3">
    <source>
        <dbReference type="ARBA" id="ARBA00022692"/>
    </source>
</evidence>
<dbReference type="OrthoDB" id="1936208at2759"/>
<evidence type="ECO:0000256" key="2">
    <source>
        <dbReference type="ARBA" id="ARBA00006510"/>
    </source>
</evidence>
<accession>V4A6W3</accession>
<dbReference type="EMBL" id="KB202619">
    <property type="protein sequence ID" value="ESO89006.1"/>
    <property type="molecule type" value="Genomic_DNA"/>
</dbReference>
<name>V4A6W3_LOTGI</name>
<dbReference type="PANTHER" id="PTHR23302">
    <property type="entry name" value="TRANSMEMBRANE CHANNEL-RELATED"/>
    <property type="match status" value="1"/>
</dbReference>
<dbReference type="PANTHER" id="PTHR23302:SF24">
    <property type="entry name" value="TMC DOMAIN-CONTAINING PROTEIN"/>
    <property type="match status" value="1"/>
</dbReference>
<feature type="transmembrane region" description="Helical" evidence="6">
    <location>
        <begin position="423"/>
        <end position="449"/>
    </location>
</feature>
<feature type="transmembrane region" description="Helical" evidence="6">
    <location>
        <begin position="529"/>
        <end position="553"/>
    </location>
</feature>
<evidence type="ECO:0000256" key="4">
    <source>
        <dbReference type="ARBA" id="ARBA00022989"/>
    </source>
</evidence>
<evidence type="ECO:0000256" key="5">
    <source>
        <dbReference type="ARBA" id="ARBA00023136"/>
    </source>
</evidence>
<dbReference type="Proteomes" id="UP000030746">
    <property type="component" value="Unassembled WGS sequence"/>
</dbReference>
<dbReference type="RefSeq" id="XP_009059925.1">
    <property type="nucleotide sequence ID" value="XM_009061677.1"/>
</dbReference>
<dbReference type="AlphaFoldDB" id="V4A6W3"/>
<feature type="transmembrane region" description="Helical" evidence="6">
    <location>
        <begin position="46"/>
        <end position="68"/>
    </location>
</feature>
<evidence type="ECO:0000256" key="6">
    <source>
        <dbReference type="SAM" id="Phobius"/>
    </source>
</evidence>
<evidence type="ECO:0000259" key="7">
    <source>
        <dbReference type="Pfam" id="PF07810"/>
    </source>
</evidence>
<dbReference type="STRING" id="225164.V4A6W3"/>
<gene>
    <name evidence="8" type="ORF">LOTGIDRAFT_53152</name>
</gene>
<dbReference type="InterPro" id="IPR012496">
    <property type="entry name" value="TMC_dom"/>
</dbReference>
<feature type="transmembrane region" description="Helical" evidence="6">
    <location>
        <begin position="135"/>
        <end position="153"/>
    </location>
</feature>
<feature type="non-terminal residue" evidence="8">
    <location>
        <position position="1"/>
    </location>
</feature>
<evidence type="ECO:0000256" key="1">
    <source>
        <dbReference type="ARBA" id="ARBA00004141"/>
    </source>
</evidence>
<dbReference type="GeneID" id="20251234"/>
<sequence length="588" mass="66306">WGRFKADLKGLAYKLELWGSSLRNIEGYQGTGVVSYFVLLRWLLKLNILIFLLVFIFMNLPMIAYPSWNFTNSTSLDAVCSQTYIVNVSSEASQLVIDFFQGTGWMENTVMFYGYYTGYGLNIGSAGASFIYDLPLAYIVSTVICLLVSLFLMTRYTAKAFRQNILASGESNLVFTNELFTTWDFSLCDDHAAEIKHRSIYNNFAAEMAEQRFERDRLQNMVSCDAKCSLYTVRSILNVFVLGCLCGGGYLIYFITLFSSSYIEDVRSNTNNVILLLVQYLPSITITVLNALLPIIFKIVVKFEKYTQDFVVKITLIRTVFLKLASLTVLVGTLYAEITCTTKNSCGKGVSPCTEIQCWETYVGQQLYKLVITDFLVGVGTVLFVEIPRRIIVNKCKCGLTEKIGAAQFDIPKNVLDLVYAQILYWMGMFFAPILPAIAVLKLLIVFYAKKLSALFACEPPEKPYKTSRSNSFFMVVLILAFFICCFPIGYTMATLAPSKSCGPFRQYNFMYNAITVPVFNGPVGFQNFYNIITSPAVTASTIIILLVLIYYCSSMSSAHKDMSNLLREEIVLEGKDRQFLLNKLQDA</sequence>
<keyword evidence="4 6" id="KW-1133">Transmembrane helix</keyword>
<comment type="similarity">
    <text evidence="2">Belongs to the TMC family.</text>
</comment>
<feature type="transmembrane region" description="Helical" evidence="6">
    <location>
        <begin position="236"/>
        <end position="260"/>
    </location>
</feature>
<comment type="subcellular location">
    <subcellularLocation>
        <location evidence="1">Membrane</location>
        <topology evidence="1">Multi-pass membrane protein</topology>
    </subcellularLocation>
</comment>
<evidence type="ECO:0000313" key="8">
    <source>
        <dbReference type="EMBL" id="ESO89006.1"/>
    </source>
</evidence>
<reference evidence="8 9" key="1">
    <citation type="journal article" date="2013" name="Nature">
        <title>Insights into bilaterian evolution from three spiralian genomes.</title>
        <authorList>
            <person name="Simakov O."/>
            <person name="Marletaz F."/>
            <person name="Cho S.J."/>
            <person name="Edsinger-Gonzales E."/>
            <person name="Havlak P."/>
            <person name="Hellsten U."/>
            <person name="Kuo D.H."/>
            <person name="Larsson T."/>
            <person name="Lv J."/>
            <person name="Arendt D."/>
            <person name="Savage R."/>
            <person name="Osoegawa K."/>
            <person name="de Jong P."/>
            <person name="Grimwood J."/>
            <person name="Chapman J.A."/>
            <person name="Shapiro H."/>
            <person name="Aerts A."/>
            <person name="Otillar R.P."/>
            <person name="Terry A.Y."/>
            <person name="Boore J.L."/>
            <person name="Grigoriev I.V."/>
            <person name="Lindberg D.R."/>
            <person name="Seaver E.C."/>
            <person name="Weisblat D.A."/>
            <person name="Putnam N.H."/>
            <person name="Rokhsar D.S."/>
        </authorList>
    </citation>
    <scope>NUCLEOTIDE SEQUENCE [LARGE SCALE GENOMIC DNA]</scope>
</reference>
<dbReference type="CTD" id="20251234"/>
<keyword evidence="9" id="KW-1185">Reference proteome</keyword>
<evidence type="ECO:0000313" key="9">
    <source>
        <dbReference type="Proteomes" id="UP000030746"/>
    </source>
</evidence>
<dbReference type="OMA" id="HEVEGRF"/>
<proteinExistence type="inferred from homology"/>
<dbReference type="GO" id="GO:0008381">
    <property type="term" value="F:mechanosensitive monoatomic ion channel activity"/>
    <property type="evidence" value="ECO:0007669"/>
    <property type="project" value="TreeGrafter"/>
</dbReference>
<feature type="transmembrane region" description="Helical" evidence="6">
    <location>
        <begin position="280"/>
        <end position="300"/>
    </location>
</feature>
<dbReference type="KEGG" id="lgi:LOTGIDRAFT_53152"/>
<dbReference type="Pfam" id="PF07810">
    <property type="entry name" value="TMC"/>
    <property type="match status" value="1"/>
</dbReference>
<organism evidence="8 9">
    <name type="scientific">Lottia gigantea</name>
    <name type="common">Giant owl limpet</name>
    <dbReference type="NCBI Taxonomy" id="225164"/>
    <lineage>
        <taxon>Eukaryota</taxon>
        <taxon>Metazoa</taxon>
        <taxon>Spiralia</taxon>
        <taxon>Lophotrochozoa</taxon>
        <taxon>Mollusca</taxon>
        <taxon>Gastropoda</taxon>
        <taxon>Patellogastropoda</taxon>
        <taxon>Lottioidea</taxon>
        <taxon>Lottiidae</taxon>
        <taxon>Lottia</taxon>
    </lineage>
</organism>
<dbReference type="GO" id="GO:0005886">
    <property type="term" value="C:plasma membrane"/>
    <property type="evidence" value="ECO:0007669"/>
    <property type="project" value="InterPro"/>
</dbReference>
<keyword evidence="5 6" id="KW-0472">Membrane</keyword>
<feature type="domain" description="TMC" evidence="7">
    <location>
        <begin position="358"/>
        <end position="468"/>
    </location>
</feature>
<protein>
    <recommendedName>
        <fullName evidence="7">TMC domain-containing protein</fullName>
    </recommendedName>
</protein>
<feature type="transmembrane region" description="Helical" evidence="6">
    <location>
        <begin position="320"/>
        <end position="338"/>
    </location>
</feature>